<accession>A0A6A3I4Z6</accession>
<feature type="compositionally biased region" description="Acidic residues" evidence="1">
    <location>
        <begin position="1"/>
        <end position="11"/>
    </location>
</feature>
<comment type="caution">
    <text evidence="2">The sequence shown here is derived from an EMBL/GenBank/DDBJ whole genome shotgun (WGS) entry which is preliminary data.</text>
</comment>
<proteinExistence type="predicted"/>
<sequence>MEEDIDMDDGEQPFTGAPQSAMPLTVDGGASECVLGCVQTQYVSFLSLQLRTPSAHSARTASCRKETIDTKFLRVQHRHVDATEHQLRHKQRWRSSCSL</sequence>
<dbReference type="EMBL" id="QXFU01003305">
    <property type="protein sequence ID" value="KAE8976492.1"/>
    <property type="molecule type" value="Genomic_DNA"/>
</dbReference>
<organism evidence="2 3">
    <name type="scientific">Phytophthora rubi</name>
    <dbReference type="NCBI Taxonomy" id="129364"/>
    <lineage>
        <taxon>Eukaryota</taxon>
        <taxon>Sar</taxon>
        <taxon>Stramenopiles</taxon>
        <taxon>Oomycota</taxon>
        <taxon>Peronosporomycetes</taxon>
        <taxon>Peronosporales</taxon>
        <taxon>Peronosporaceae</taxon>
        <taxon>Phytophthora</taxon>
    </lineage>
</organism>
<dbReference type="Proteomes" id="UP000435112">
    <property type="component" value="Unassembled WGS sequence"/>
</dbReference>
<evidence type="ECO:0000313" key="2">
    <source>
        <dbReference type="EMBL" id="KAE8976492.1"/>
    </source>
</evidence>
<protein>
    <submittedName>
        <fullName evidence="2">Uncharacterized protein</fullName>
    </submittedName>
</protein>
<name>A0A6A3I4Z6_9STRA</name>
<feature type="region of interest" description="Disordered" evidence="1">
    <location>
        <begin position="1"/>
        <end position="22"/>
    </location>
</feature>
<dbReference type="AlphaFoldDB" id="A0A6A3I4Z6"/>
<evidence type="ECO:0000256" key="1">
    <source>
        <dbReference type="SAM" id="MobiDB-lite"/>
    </source>
</evidence>
<reference evidence="2 3" key="1">
    <citation type="submission" date="2018-09" db="EMBL/GenBank/DDBJ databases">
        <title>Genomic investigation of the strawberry pathogen Phytophthora fragariae indicates pathogenicity is determined by transcriptional variation in three key races.</title>
        <authorList>
            <person name="Adams T.M."/>
            <person name="Armitage A.D."/>
            <person name="Sobczyk M.K."/>
            <person name="Bates H.J."/>
            <person name="Dunwell J.M."/>
            <person name="Nellist C.F."/>
            <person name="Harrison R.J."/>
        </authorList>
    </citation>
    <scope>NUCLEOTIDE SEQUENCE [LARGE SCALE GENOMIC DNA]</scope>
    <source>
        <strain evidence="2 3">SCRP324</strain>
    </source>
</reference>
<gene>
    <name evidence="2" type="ORF">PR002_g25297</name>
</gene>
<evidence type="ECO:0000313" key="3">
    <source>
        <dbReference type="Proteomes" id="UP000435112"/>
    </source>
</evidence>